<name>A0A0M6WKX0_9FIRM</name>
<dbReference type="AlphaFoldDB" id="A0A0M6WKX0"/>
<dbReference type="RefSeq" id="WP_022046133.1">
    <property type="nucleotide sequence ID" value="NZ_CP173697.1"/>
</dbReference>
<dbReference type="GO" id="GO:0005524">
    <property type="term" value="F:ATP binding"/>
    <property type="evidence" value="ECO:0007669"/>
    <property type="project" value="UniProtKB-KW"/>
</dbReference>
<dbReference type="PANTHER" id="PTHR11059">
    <property type="entry name" value="DNA REPAIR PROTEIN RECN"/>
    <property type="match status" value="1"/>
</dbReference>
<evidence type="ECO:0000256" key="2">
    <source>
        <dbReference type="ARBA" id="ARBA00009441"/>
    </source>
</evidence>
<keyword evidence="4" id="KW-0547">Nucleotide-binding</keyword>
<organism evidence="11 12">
    <name type="scientific">Roseburia faecis</name>
    <dbReference type="NCBI Taxonomy" id="301302"/>
    <lineage>
        <taxon>Bacteria</taxon>
        <taxon>Bacillati</taxon>
        <taxon>Bacillota</taxon>
        <taxon>Clostridia</taxon>
        <taxon>Lachnospirales</taxon>
        <taxon>Lachnospiraceae</taxon>
        <taxon>Roseburia</taxon>
    </lineage>
</organism>
<dbReference type="Proteomes" id="UP000049979">
    <property type="component" value="Unassembled WGS sequence"/>
</dbReference>
<sequence length="559" mass="62328">MLQNLHVKNLALITETEVEFKEGLNILTGETGAGKSIIIGSVALALGEKVPKELLRDNEETALVELVFSVENPKVLDAIRQLGIETEDETVILSRKITSGRAIARINGEAVSASRLKEVASLLIDIHGQHEHQSLLSKKKHLEILDAYAKDALGEKKERLAACYQEYRKLKKEWESSSLDTEERARELSFLAYEVKEIEEAQLSVGEDTRLEEQYRRFANAKKIMDAISAAGAATGGDGGTGENASELISRALREVSSVSAYEERIAQMEQMLTDIDNLLSDFNHEISSYLSGEEFDDEVFYQTEKRLDEINHLKSKYGNTMEEILQSAEEKTKRIAVLQDYDKYLNDLLTSMNRKKEELDGLCAEVSGIRKKAAKGLTKAIAQALEDLNFLDVQFTMEFRKTEYSAGGWDEAEFMISTNPGEPLKPLGKVASGGELSRIALAVKTVMADTDEIPTLIFDEIDSGISGRTAQMVSQKMKLLAKTHQIICITHLPQIAAMADAHFLIEKSVEHASTVSRIHPLREEESIEELARMLGGVEITDTVLQNAREMKRLAEKYE</sequence>
<evidence type="ECO:0000256" key="1">
    <source>
        <dbReference type="ARBA" id="ARBA00003618"/>
    </source>
</evidence>
<comment type="function">
    <text evidence="1 9">May be involved in recombinational repair of damaged DNA.</text>
</comment>
<dbReference type="SUPFAM" id="SSF52540">
    <property type="entry name" value="P-loop containing nucleoside triphosphate hydrolases"/>
    <property type="match status" value="1"/>
</dbReference>
<evidence type="ECO:0000256" key="5">
    <source>
        <dbReference type="ARBA" id="ARBA00022763"/>
    </source>
</evidence>
<keyword evidence="7 9" id="KW-0234">DNA repair</keyword>
<dbReference type="GO" id="GO:0006310">
    <property type="term" value="P:DNA recombination"/>
    <property type="evidence" value="ECO:0007669"/>
    <property type="project" value="InterPro"/>
</dbReference>
<dbReference type="Gene3D" id="3.40.50.300">
    <property type="entry name" value="P-loop containing nucleotide triphosphate hydrolases"/>
    <property type="match status" value="2"/>
</dbReference>
<evidence type="ECO:0000256" key="8">
    <source>
        <dbReference type="ARBA" id="ARBA00033408"/>
    </source>
</evidence>
<dbReference type="PANTHER" id="PTHR11059:SF0">
    <property type="entry name" value="DNA REPAIR PROTEIN RECN"/>
    <property type="match status" value="1"/>
</dbReference>
<dbReference type="InterPro" id="IPR003395">
    <property type="entry name" value="RecF/RecN/SMC_N"/>
</dbReference>
<keyword evidence="12" id="KW-1185">Reference proteome</keyword>
<keyword evidence="5 9" id="KW-0227">DNA damage</keyword>
<dbReference type="NCBIfam" id="TIGR00634">
    <property type="entry name" value="recN"/>
    <property type="match status" value="1"/>
</dbReference>
<evidence type="ECO:0000256" key="9">
    <source>
        <dbReference type="PIRNR" id="PIRNR003128"/>
    </source>
</evidence>
<feature type="domain" description="RecF/RecN/SMC N-terminal" evidence="10">
    <location>
        <begin position="2"/>
        <end position="508"/>
    </location>
</feature>
<dbReference type="STRING" id="301302.ERS852420_00729"/>
<dbReference type="CDD" id="cd03241">
    <property type="entry name" value="ABC_RecN"/>
    <property type="match status" value="2"/>
</dbReference>
<comment type="similarity">
    <text evidence="2 9">Belongs to the RecN family.</text>
</comment>
<dbReference type="Pfam" id="PF02463">
    <property type="entry name" value="SMC_N"/>
    <property type="match status" value="1"/>
</dbReference>
<protein>
    <recommendedName>
        <fullName evidence="3 9">DNA repair protein RecN</fullName>
    </recommendedName>
    <alternativeName>
        <fullName evidence="8 9">Recombination protein N</fullName>
    </alternativeName>
</protein>
<accession>A0A0M6WKX0</accession>
<dbReference type="GO" id="GO:0043590">
    <property type="term" value="C:bacterial nucleoid"/>
    <property type="evidence" value="ECO:0007669"/>
    <property type="project" value="TreeGrafter"/>
</dbReference>
<evidence type="ECO:0000256" key="4">
    <source>
        <dbReference type="ARBA" id="ARBA00022741"/>
    </source>
</evidence>
<dbReference type="GO" id="GO:0009432">
    <property type="term" value="P:SOS response"/>
    <property type="evidence" value="ECO:0007669"/>
    <property type="project" value="TreeGrafter"/>
</dbReference>
<evidence type="ECO:0000256" key="3">
    <source>
        <dbReference type="ARBA" id="ARBA00021315"/>
    </source>
</evidence>
<proteinExistence type="inferred from homology"/>
<dbReference type="InterPro" id="IPR027417">
    <property type="entry name" value="P-loop_NTPase"/>
</dbReference>
<evidence type="ECO:0000256" key="7">
    <source>
        <dbReference type="ARBA" id="ARBA00023204"/>
    </source>
</evidence>
<dbReference type="GO" id="GO:0006281">
    <property type="term" value="P:DNA repair"/>
    <property type="evidence" value="ECO:0007669"/>
    <property type="project" value="UniProtKB-KW"/>
</dbReference>
<evidence type="ECO:0000313" key="12">
    <source>
        <dbReference type="Proteomes" id="UP000049979"/>
    </source>
</evidence>
<dbReference type="FunFam" id="3.40.50.300:FF:000356">
    <property type="entry name" value="DNA repair protein RecN"/>
    <property type="match status" value="1"/>
</dbReference>
<dbReference type="EMBL" id="CVRR01000019">
    <property type="protein sequence ID" value="CRL37684.1"/>
    <property type="molecule type" value="Genomic_DNA"/>
</dbReference>
<gene>
    <name evidence="11" type="ORF">M72_04581</name>
</gene>
<dbReference type="PIRSF" id="PIRSF003128">
    <property type="entry name" value="RecN"/>
    <property type="match status" value="1"/>
</dbReference>
<keyword evidence="6" id="KW-0067">ATP-binding</keyword>
<dbReference type="InterPro" id="IPR004604">
    <property type="entry name" value="DNA_recomb/repair_RecN"/>
</dbReference>
<dbReference type="OrthoDB" id="9806954at2"/>
<evidence type="ECO:0000256" key="6">
    <source>
        <dbReference type="ARBA" id="ARBA00022840"/>
    </source>
</evidence>
<evidence type="ECO:0000259" key="10">
    <source>
        <dbReference type="Pfam" id="PF02463"/>
    </source>
</evidence>
<reference evidence="12" key="1">
    <citation type="submission" date="2015-05" db="EMBL/GenBank/DDBJ databases">
        <authorList>
            <consortium name="Pathogen Informatics"/>
        </authorList>
    </citation>
    <scope>NUCLEOTIDE SEQUENCE [LARGE SCALE GENOMIC DNA]</scope>
    <source>
        <strain evidence="12">M72</strain>
    </source>
</reference>
<evidence type="ECO:0000313" key="11">
    <source>
        <dbReference type="EMBL" id="CRL37684.1"/>
    </source>
</evidence>